<comment type="caution">
    <text evidence="1">The sequence shown here is derived from an EMBL/GenBank/DDBJ whole genome shotgun (WGS) entry which is preliminary data.</text>
</comment>
<dbReference type="AlphaFoldDB" id="A0A7W9RYK8"/>
<evidence type="ECO:0000313" key="2">
    <source>
        <dbReference type="Proteomes" id="UP000533306"/>
    </source>
</evidence>
<protein>
    <recommendedName>
        <fullName evidence="3">Transposase</fullName>
    </recommendedName>
</protein>
<organism evidence="1 2">
    <name type="scientific">Aquamicrobium lusatiense</name>
    <dbReference type="NCBI Taxonomy" id="89772"/>
    <lineage>
        <taxon>Bacteria</taxon>
        <taxon>Pseudomonadati</taxon>
        <taxon>Pseudomonadota</taxon>
        <taxon>Alphaproteobacteria</taxon>
        <taxon>Hyphomicrobiales</taxon>
        <taxon>Phyllobacteriaceae</taxon>
        <taxon>Aquamicrobium</taxon>
    </lineage>
</organism>
<dbReference type="Proteomes" id="UP000533306">
    <property type="component" value="Unassembled WGS sequence"/>
</dbReference>
<evidence type="ECO:0008006" key="3">
    <source>
        <dbReference type="Google" id="ProtNLM"/>
    </source>
</evidence>
<accession>A0A7W9RYK8</accession>
<dbReference type="RefSeq" id="WP_246374444.1">
    <property type="nucleotide sequence ID" value="NZ_JACHEU010000001.1"/>
</dbReference>
<name>A0A7W9RYK8_9HYPH</name>
<proteinExistence type="predicted"/>
<evidence type="ECO:0000313" key="1">
    <source>
        <dbReference type="EMBL" id="MBB6010882.1"/>
    </source>
</evidence>
<reference evidence="1 2" key="1">
    <citation type="submission" date="2020-08" db="EMBL/GenBank/DDBJ databases">
        <title>Genomic Encyclopedia of Type Strains, Phase IV (KMG-IV): sequencing the most valuable type-strain genomes for metagenomic binning, comparative biology and taxonomic classification.</title>
        <authorList>
            <person name="Goeker M."/>
        </authorList>
    </citation>
    <scope>NUCLEOTIDE SEQUENCE [LARGE SCALE GENOMIC DNA]</scope>
    <source>
        <strain evidence="1 2">DSM 11099</strain>
    </source>
</reference>
<gene>
    <name evidence="1" type="ORF">HNR59_000227</name>
</gene>
<sequence>MLRKEQAALLLEAARNKALPSNSTIQRVAYLELNIAAIENTIADPVG</sequence>
<keyword evidence="2" id="KW-1185">Reference proteome</keyword>
<dbReference type="EMBL" id="JACHEU010000001">
    <property type="protein sequence ID" value="MBB6010882.1"/>
    <property type="molecule type" value="Genomic_DNA"/>
</dbReference>